<dbReference type="RefSeq" id="XP_033235832.1">
    <property type="nucleotide sequence ID" value="XM_033379941.1"/>
</dbReference>
<dbReference type="Bgee" id="FBgn0077500">
    <property type="expression patterns" value="Expressed in female reproductive system and 2 other cell types or tissues"/>
</dbReference>
<dbReference type="Proteomes" id="UP000001819">
    <property type="component" value="Chromosome 4"/>
</dbReference>
<feature type="compositionally biased region" description="Acidic residues" evidence="2">
    <location>
        <begin position="1"/>
        <end position="10"/>
    </location>
</feature>
<dbReference type="AlphaFoldDB" id="A0A6I8VXK8"/>
<feature type="compositionally biased region" description="Basic residues" evidence="2">
    <location>
        <begin position="213"/>
        <end position="225"/>
    </location>
</feature>
<accession>A0A6I8VXK8</accession>
<reference evidence="4 5" key="1">
    <citation type="submission" date="2025-04" db="UniProtKB">
        <authorList>
            <consortium name="RefSeq"/>
        </authorList>
    </citation>
    <scope>IDENTIFICATION</scope>
    <source>
        <strain evidence="4 5">MV-25-SWS-2005</strain>
        <tissue evidence="4 5">Whole body</tissue>
    </source>
</reference>
<dbReference type="KEGG" id="dpo:4817921"/>
<dbReference type="ExpressionAtlas" id="A0A6I8VXK8">
    <property type="expression patterns" value="baseline"/>
</dbReference>
<sequence>MSDWSEEEVDSNQGTKAKEVDGWSDEETPQTTASRGGGPHGVDRGSYRGGRAGGDGGYTRRYDAEDGISFSSHCCQSANRVQMKIPPSWDRDVVIYFLDNLDLRAYTTMPKVRELRDYLLTAFKALVTSEWNALQRHDREEKEKQIQETAVRSQRIIEEIEQMLNETESGERQNENMFRQLQEMHMQNRANLGELYDDFDHFVVPRYRHSRAMQMRGRGRRRRRTASPSSEEAEQIRHFVDLYRNGRNLNRENQGAVLPHESEDEAAALPSTFDATRFPHWFSDNYMQEHRMVMALHFGSIRQLKDRMPQPPRELQMPWAWQELELPDVVSHVGANRAVEQMEQRVRQELREQELRELQEQELQELQADGYGGGYSSTQASGLQINVARELQSQHHQDTPDGAYFSRNVSTHDDDTGGPRVAATSTPLTNNIHDGLTFIPRSSSLLLDEDRTPLMMPGSEGALSLPPECSLEAEFPMPSQMVDSGNGQTMEVEDSGSTMVRSRLGATPFRPFLPVIDEEQQVQQRNLTMLPRVLEMSLDSPLAAVERAAEGTPEAVAEGTVEALPEGTPGAVAVASPTSPREWSAVFRTRGQITTNYYETPPPRPPKRVRRAIPASVDIERRADPASEDIGHRADPASEDIRPQENPEHIQGELPRVNNEFTMSFMATLLQEATDVIAHSLQMITMPEVQEQPQQVAPPLPPDEALVDPPVLPEILNESLPNISESAVPNIEIMDPLPVVQVLQPTIPSLADLSDHAVVTDVQILPPLNLDRAKEQSRGSAGCPAIDQTGGSEDRSEEITVVQASSLQQNVATEDRLHQQLMENVAFIIEHKDMLRLMIDHQKHLSDHYQYTAEESSSCGTQTNYRCLPAVQTYDFDIILNMPRSKLQLVHGLLKALITLPQVDLQNASFIRNRLDAANAFRYVLDLKTAGIVTLCDDGRFFSLN</sequence>
<feature type="region of interest" description="Disordered" evidence="2">
    <location>
        <begin position="1"/>
        <end position="58"/>
    </location>
</feature>
<feature type="region of interest" description="Disordered" evidence="2">
    <location>
        <begin position="775"/>
        <end position="794"/>
    </location>
</feature>
<proteinExistence type="predicted"/>
<keyword evidence="3" id="KW-1185">Reference proteome</keyword>
<evidence type="ECO:0000256" key="2">
    <source>
        <dbReference type="SAM" id="MobiDB-lite"/>
    </source>
</evidence>
<evidence type="ECO:0000313" key="4">
    <source>
        <dbReference type="RefSeq" id="XP_033235830.1"/>
    </source>
</evidence>
<organism evidence="3 4">
    <name type="scientific">Drosophila pseudoobscura pseudoobscura</name>
    <name type="common">Fruit fly</name>
    <dbReference type="NCBI Taxonomy" id="46245"/>
    <lineage>
        <taxon>Eukaryota</taxon>
        <taxon>Metazoa</taxon>
        <taxon>Ecdysozoa</taxon>
        <taxon>Arthropoda</taxon>
        <taxon>Hexapoda</taxon>
        <taxon>Insecta</taxon>
        <taxon>Pterygota</taxon>
        <taxon>Neoptera</taxon>
        <taxon>Endopterygota</taxon>
        <taxon>Diptera</taxon>
        <taxon>Brachycera</taxon>
        <taxon>Muscomorpha</taxon>
        <taxon>Ephydroidea</taxon>
        <taxon>Drosophilidae</taxon>
        <taxon>Drosophila</taxon>
        <taxon>Sophophora</taxon>
    </lineage>
</organism>
<feature type="compositionally biased region" description="Gly residues" evidence="2">
    <location>
        <begin position="47"/>
        <end position="57"/>
    </location>
</feature>
<gene>
    <name evidence="4 5 6" type="primary">LOC4817921</name>
</gene>
<protein>
    <submittedName>
        <fullName evidence="4 5">Sister chromatid cohesion protein solo-like isoform X1</fullName>
    </submittedName>
</protein>
<dbReference type="RefSeq" id="XP_033235831.1">
    <property type="nucleotide sequence ID" value="XM_033379940.1"/>
</dbReference>
<evidence type="ECO:0000313" key="5">
    <source>
        <dbReference type="RefSeq" id="XP_033235831.1"/>
    </source>
</evidence>
<name>A0A6I8VXK8_DROPS</name>
<keyword evidence="1" id="KW-0175">Coiled coil</keyword>
<dbReference type="RefSeq" id="XP_033235830.1">
    <property type="nucleotide sequence ID" value="XM_033379939.1"/>
</dbReference>
<evidence type="ECO:0000313" key="6">
    <source>
        <dbReference type="RefSeq" id="XP_033235832.1"/>
    </source>
</evidence>
<evidence type="ECO:0000256" key="1">
    <source>
        <dbReference type="SAM" id="Coils"/>
    </source>
</evidence>
<feature type="region of interest" description="Disordered" evidence="2">
    <location>
        <begin position="213"/>
        <end position="233"/>
    </location>
</feature>
<evidence type="ECO:0000313" key="3">
    <source>
        <dbReference type="Proteomes" id="UP000001819"/>
    </source>
</evidence>
<feature type="coiled-coil region" evidence="1">
    <location>
        <begin position="332"/>
        <end position="369"/>
    </location>
</feature>
<feature type="region of interest" description="Disordered" evidence="2">
    <location>
        <begin position="624"/>
        <end position="644"/>
    </location>
</feature>